<sequence length="277" mass="30748">MGTFSLLLAFLAIPLFSTDSTRPSLRDWDRPIILDRSGGFQIGGRIISNASQHTLSCDHGYMEYFIPWKPRRTSLVMCYTYEPTFLDQANFVNWKFGPRYPNWYPGGQFPTHDLHAWQQATSARYFEFDNYANIVLQARAASIAADSGKVADSIVYLTNSAGGLRAQLTAVLSNTTNIKAIVAYESFGFVFPDNINITADTQGGFGPVVSRLSAELINLYEGNAEVLMLALDASIKGNTHIPFADLGNRKTAALLEKVLKSAGLDGYARGRWRDWQP</sequence>
<dbReference type="Proteomes" id="UP001302126">
    <property type="component" value="Unassembled WGS sequence"/>
</dbReference>
<dbReference type="InterPro" id="IPR029058">
    <property type="entry name" value="AB_hydrolase_fold"/>
</dbReference>
<protein>
    <submittedName>
        <fullName evidence="2">Alpha/beta-hydrolase</fullName>
    </submittedName>
</protein>
<keyword evidence="3" id="KW-1185">Reference proteome</keyword>
<reference evidence="2" key="2">
    <citation type="submission" date="2023-05" db="EMBL/GenBank/DDBJ databases">
        <authorList>
            <consortium name="Lawrence Berkeley National Laboratory"/>
            <person name="Steindorff A."/>
            <person name="Hensen N."/>
            <person name="Bonometti L."/>
            <person name="Westerberg I."/>
            <person name="Brannstrom I.O."/>
            <person name="Guillou S."/>
            <person name="Cros-Aarteil S."/>
            <person name="Calhoun S."/>
            <person name="Haridas S."/>
            <person name="Kuo A."/>
            <person name="Mondo S."/>
            <person name="Pangilinan J."/>
            <person name="Riley R."/>
            <person name="Labutti K."/>
            <person name="Andreopoulos B."/>
            <person name="Lipzen A."/>
            <person name="Chen C."/>
            <person name="Yanf M."/>
            <person name="Daum C."/>
            <person name="Ng V."/>
            <person name="Clum A."/>
            <person name="Ohm R."/>
            <person name="Martin F."/>
            <person name="Silar P."/>
            <person name="Natvig D."/>
            <person name="Lalanne C."/>
            <person name="Gautier V."/>
            <person name="Ament-Velasquez S.L."/>
            <person name="Kruys A."/>
            <person name="Hutchinson M.I."/>
            <person name="Powell A.J."/>
            <person name="Barry K."/>
            <person name="Miller A.N."/>
            <person name="Grigoriev I.V."/>
            <person name="Debuchy R."/>
            <person name="Gladieux P."/>
            <person name="Thoren M.H."/>
            <person name="Johannesson H."/>
        </authorList>
    </citation>
    <scope>NUCLEOTIDE SEQUENCE</scope>
    <source>
        <strain evidence="2">PSN309</strain>
    </source>
</reference>
<name>A0AAN7AE79_9PEZI</name>
<proteinExistence type="predicted"/>
<evidence type="ECO:0000313" key="2">
    <source>
        <dbReference type="EMBL" id="KAK4183953.1"/>
    </source>
</evidence>
<keyword evidence="1" id="KW-0732">Signal</keyword>
<evidence type="ECO:0000256" key="1">
    <source>
        <dbReference type="SAM" id="SignalP"/>
    </source>
</evidence>
<dbReference type="AlphaFoldDB" id="A0AAN7AE79"/>
<dbReference type="EMBL" id="MU864513">
    <property type="protein sequence ID" value="KAK4183953.1"/>
    <property type="molecule type" value="Genomic_DNA"/>
</dbReference>
<organism evidence="2 3">
    <name type="scientific">Podospora australis</name>
    <dbReference type="NCBI Taxonomy" id="1536484"/>
    <lineage>
        <taxon>Eukaryota</taxon>
        <taxon>Fungi</taxon>
        <taxon>Dikarya</taxon>
        <taxon>Ascomycota</taxon>
        <taxon>Pezizomycotina</taxon>
        <taxon>Sordariomycetes</taxon>
        <taxon>Sordariomycetidae</taxon>
        <taxon>Sordariales</taxon>
        <taxon>Podosporaceae</taxon>
        <taxon>Podospora</taxon>
    </lineage>
</organism>
<dbReference type="Gene3D" id="3.40.50.1820">
    <property type="entry name" value="alpha/beta hydrolase"/>
    <property type="match status" value="1"/>
</dbReference>
<accession>A0AAN7AE79</accession>
<gene>
    <name evidence="2" type="ORF">QBC35DRAFT_517884</name>
</gene>
<feature type="chain" id="PRO_5042817671" evidence="1">
    <location>
        <begin position="21"/>
        <end position="277"/>
    </location>
</feature>
<feature type="signal peptide" evidence="1">
    <location>
        <begin position="1"/>
        <end position="20"/>
    </location>
</feature>
<evidence type="ECO:0000313" key="3">
    <source>
        <dbReference type="Proteomes" id="UP001302126"/>
    </source>
</evidence>
<comment type="caution">
    <text evidence="2">The sequence shown here is derived from an EMBL/GenBank/DDBJ whole genome shotgun (WGS) entry which is preliminary data.</text>
</comment>
<reference evidence="2" key="1">
    <citation type="journal article" date="2023" name="Mol. Phylogenet. Evol.">
        <title>Genome-scale phylogeny and comparative genomics of the fungal order Sordariales.</title>
        <authorList>
            <person name="Hensen N."/>
            <person name="Bonometti L."/>
            <person name="Westerberg I."/>
            <person name="Brannstrom I.O."/>
            <person name="Guillou S."/>
            <person name="Cros-Aarteil S."/>
            <person name="Calhoun S."/>
            <person name="Haridas S."/>
            <person name="Kuo A."/>
            <person name="Mondo S."/>
            <person name="Pangilinan J."/>
            <person name="Riley R."/>
            <person name="LaButti K."/>
            <person name="Andreopoulos B."/>
            <person name="Lipzen A."/>
            <person name="Chen C."/>
            <person name="Yan M."/>
            <person name="Daum C."/>
            <person name="Ng V."/>
            <person name="Clum A."/>
            <person name="Steindorff A."/>
            <person name="Ohm R.A."/>
            <person name="Martin F."/>
            <person name="Silar P."/>
            <person name="Natvig D.O."/>
            <person name="Lalanne C."/>
            <person name="Gautier V."/>
            <person name="Ament-Velasquez S.L."/>
            <person name="Kruys A."/>
            <person name="Hutchinson M.I."/>
            <person name="Powell A.J."/>
            <person name="Barry K."/>
            <person name="Miller A.N."/>
            <person name="Grigoriev I.V."/>
            <person name="Debuchy R."/>
            <person name="Gladieux P."/>
            <person name="Hiltunen Thoren M."/>
            <person name="Johannesson H."/>
        </authorList>
    </citation>
    <scope>NUCLEOTIDE SEQUENCE</scope>
    <source>
        <strain evidence="2">PSN309</strain>
    </source>
</reference>